<keyword evidence="2" id="KW-1133">Transmembrane helix</keyword>
<feature type="transmembrane region" description="Helical" evidence="2">
    <location>
        <begin position="75"/>
        <end position="94"/>
    </location>
</feature>
<protein>
    <submittedName>
        <fullName evidence="3">Uncharacterized protein</fullName>
    </submittedName>
</protein>
<keyword evidence="2" id="KW-0812">Transmembrane</keyword>
<comment type="caution">
    <text evidence="3">The sequence shown here is derived from an EMBL/GenBank/DDBJ whole genome shotgun (WGS) entry which is preliminary data.</text>
</comment>
<evidence type="ECO:0000256" key="1">
    <source>
        <dbReference type="SAM" id="MobiDB-lite"/>
    </source>
</evidence>
<feature type="region of interest" description="Disordered" evidence="1">
    <location>
        <begin position="464"/>
        <end position="570"/>
    </location>
</feature>
<evidence type="ECO:0000313" key="4">
    <source>
        <dbReference type="Proteomes" id="UP000554235"/>
    </source>
</evidence>
<evidence type="ECO:0000313" key="3">
    <source>
        <dbReference type="EMBL" id="KAF4459083.1"/>
    </source>
</evidence>
<feature type="transmembrane region" description="Helical" evidence="2">
    <location>
        <begin position="137"/>
        <end position="156"/>
    </location>
</feature>
<feature type="transmembrane region" description="Helical" evidence="2">
    <location>
        <begin position="326"/>
        <end position="346"/>
    </location>
</feature>
<dbReference type="OrthoDB" id="3021074at2759"/>
<dbReference type="EMBL" id="JAADYS010002263">
    <property type="protein sequence ID" value="KAF4459083.1"/>
    <property type="molecule type" value="Genomic_DNA"/>
</dbReference>
<evidence type="ECO:0000256" key="2">
    <source>
        <dbReference type="SAM" id="Phobius"/>
    </source>
</evidence>
<feature type="region of interest" description="Disordered" evidence="1">
    <location>
        <begin position="406"/>
        <end position="447"/>
    </location>
</feature>
<sequence length="570" mass="62309">MPALSLTALADASASSGAVLAAREAANNTHEALQVICAWPVSGQYGTGTRVLYYVLIATCLLARREEWLVNPCLAAALVLPAVAAIHGIVLAAMHNPHAVDMDIFGAFQLCAIGIVAAPVTVMMSRTYFNDPGRNTIFLWMFLLLSGLLSMAIEFYRIQTKDCWRDADGNPVSLNPAEFPYMEGNNCGITCSVQDGPRSSMRGGSANNIYVIPAPDKLTFGAATLLAAACCIHAILCMVSMWDKVLEINWKRHFGRQEEEPEDKPISGTNGATPGMMKKVNQTIGYFLKILAVPVFGGAGLAILIIGETNFFSRQVDYQTEPMANIGQWAPVVGTAMAMLGSLYLLMARHVHDEHPYTYTHHCNCSHCHLGHNHDRSRSPHRGSSISLHSHQDNRSVHSALVDRNNHLSPALDPYPSRSSASLRTQDASGDEDNPPPKRNPIREKIEGGFYRIGKILGTPAEDFITQPKSRKKHRVDLPLIPGERFRNERVSGVENEREQQEEEENSPPRSRASSFISSAGSNPNITRSSSLPTAPQPAVLRGPQPTPRSRKRSTSLDPEVFASSPYRAA</sequence>
<accession>A0A8H4L083</accession>
<keyword evidence="4" id="KW-1185">Reference proteome</keyword>
<organism evidence="3 4">
    <name type="scientific">Fusarium albosuccineum</name>
    <dbReference type="NCBI Taxonomy" id="1237068"/>
    <lineage>
        <taxon>Eukaryota</taxon>
        <taxon>Fungi</taxon>
        <taxon>Dikarya</taxon>
        <taxon>Ascomycota</taxon>
        <taxon>Pezizomycotina</taxon>
        <taxon>Sordariomycetes</taxon>
        <taxon>Hypocreomycetidae</taxon>
        <taxon>Hypocreales</taxon>
        <taxon>Nectriaceae</taxon>
        <taxon>Fusarium</taxon>
        <taxon>Fusarium decemcellulare species complex</taxon>
    </lineage>
</organism>
<feature type="compositionally biased region" description="Low complexity" evidence="1">
    <location>
        <begin position="508"/>
        <end position="522"/>
    </location>
</feature>
<dbReference type="AlphaFoldDB" id="A0A8H4L083"/>
<keyword evidence="2" id="KW-0472">Membrane</keyword>
<feature type="compositionally biased region" description="Polar residues" evidence="1">
    <location>
        <begin position="523"/>
        <end position="534"/>
    </location>
</feature>
<feature type="compositionally biased region" description="Polar residues" evidence="1">
    <location>
        <begin position="417"/>
        <end position="428"/>
    </location>
</feature>
<feature type="transmembrane region" description="Helical" evidence="2">
    <location>
        <begin position="286"/>
        <end position="306"/>
    </location>
</feature>
<feature type="region of interest" description="Disordered" evidence="1">
    <location>
        <begin position="371"/>
        <end position="393"/>
    </location>
</feature>
<feature type="transmembrane region" description="Helical" evidence="2">
    <location>
        <begin position="106"/>
        <end position="125"/>
    </location>
</feature>
<feature type="transmembrane region" description="Helical" evidence="2">
    <location>
        <begin position="220"/>
        <end position="242"/>
    </location>
</feature>
<reference evidence="3 4" key="1">
    <citation type="submission" date="2020-01" db="EMBL/GenBank/DDBJ databases">
        <title>Identification and distribution of gene clusters putatively required for synthesis of sphingolipid metabolism inhibitors in phylogenetically diverse species of the filamentous fungus Fusarium.</title>
        <authorList>
            <person name="Kim H.-S."/>
            <person name="Busman M."/>
            <person name="Brown D.W."/>
            <person name="Divon H."/>
            <person name="Uhlig S."/>
            <person name="Proctor R.H."/>
        </authorList>
    </citation>
    <scope>NUCLEOTIDE SEQUENCE [LARGE SCALE GENOMIC DNA]</scope>
    <source>
        <strain evidence="3 4">NRRL 20459</strain>
    </source>
</reference>
<feature type="compositionally biased region" description="Basic and acidic residues" evidence="1">
    <location>
        <begin position="484"/>
        <end position="499"/>
    </location>
</feature>
<name>A0A8H4L083_9HYPO</name>
<proteinExistence type="predicted"/>
<gene>
    <name evidence="3" type="ORF">FALBO_14178</name>
</gene>
<dbReference type="Proteomes" id="UP000554235">
    <property type="component" value="Unassembled WGS sequence"/>
</dbReference>